<evidence type="ECO:0000313" key="5">
    <source>
        <dbReference type="EMBL" id="QSX76480.1"/>
    </source>
</evidence>
<proteinExistence type="inferred from homology"/>
<evidence type="ECO:0000256" key="3">
    <source>
        <dbReference type="ARBA" id="ARBA00023274"/>
    </source>
</evidence>
<protein>
    <submittedName>
        <fullName evidence="5">30S ribosomal protein THX</fullName>
    </submittedName>
</protein>
<evidence type="ECO:0000256" key="1">
    <source>
        <dbReference type="ARBA" id="ARBA00010834"/>
    </source>
</evidence>
<evidence type="ECO:0000256" key="2">
    <source>
        <dbReference type="ARBA" id="ARBA00022980"/>
    </source>
</evidence>
<name>A0ABX7RFI4_9GAMM</name>
<dbReference type="InterPro" id="IPR030826">
    <property type="entry name" value="Ribosomal_bTHX/bTHXc/bTHXm"/>
</dbReference>
<dbReference type="EMBL" id="CP071517">
    <property type="protein sequence ID" value="QSX76480.1"/>
    <property type="molecule type" value="Genomic_DNA"/>
</dbReference>
<keyword evidence="2 5" id="KW-0689">Ribosomal protein</keyword>
<dbReference type="Pfam" id="PF17067">
    <property type="entry name" value="RPS31"/>
    <property type="match status" value="1"/>
</dbReference>
<evidence type="ECO:0000256" key="4">
    <source>
        <dbReference type="SAM" id="MobiDB-lite"/>
    </source>
</evidence>
<organism evidence="5 6">
    <name type="scientific">Lysobacter arenosi</name>
    <dbReference type="NCBI Taxonomy" id="2795387"/>
    <lineage>
        <taxon>Bacteria</taxon>
        <taxon>Pseudomonadati</taxon>
        <taxon>Pseudomonadota</taxon>
        <taxon>Gammaproteobacteria</taxon>
        <taxon>Lysobacterales</taxon>
        <taxon>Lysobacteraceae</taxon>
        <taxon>Lysobacter</taxon>
    </lineage>
</organism>
<keyword evidence="3" id="KW-0687">Ribonucleoprotein</keyword>
<evidence type="ECO:0000313" key="6">
    <source>
        <dbReference type="Proteomes" id="UP000663400"/>
    </source>
</evidence>
<dbReference type="Proteomes" id="UP000663400">
    <property type="component" value="Chromosome"/>
</dbReference>
<dbReference type="NCBIfam" id="TIGR04560">
    <property type="entry name" value="ribo_THX"/>
    <property type="match status" value="1"/>
</dbReference>
<keyword evidence="6" id="KW-1185">Reference proteome</keyword>
<feature type="region of interest" description="Disordered" evidence="4">
    <location>
        <begin position="1"/>
        <end position="64"/>
    </location>
</feature>
<dbReference type="RefSeq" id="WP_200606426.1">
    <property type="nucleotide sequence ID" value="NZ_CP071517.1"/>
</dbReference>
<comment type="similarity">
    <text evidence="1">Belongs to the bacterial ribosomal protein bTHX family.</text>
</comment>
<gene>
    <name evidence="5" type="ORF">HIV01_008420</name>
</gene>
<sequence>MGKGDRKTAKGKRYNSSYGNARSSSTVTKATGNAAAPVAKKATKTVAKAPAAKKAPAKKTASKE</sequence>
<reference evidence="5 6" key="1">
    <citation type="submission" date="2021-02" db="EMBL/GenBank/DDBJ databases">
        <title>Lysobacter arenosi sp. nov., isolated from soil of gangwondo yeongwol, south Korea.</title>
        <authorList>
            <person name="Kim K.R."/>
            <person name="Kim K.H."/>
            <person name="Jeon C.O."/>
        </authorList>
    </citation>
    <scope>NUCLEOTIDE SEQUENCE [LARGE SCALE GENOMIC DNA]</scope>
    <source>
        <strain evidence="5 6">R7</strain>
    </source>
</reference>
<accession>A0ABX7RFI4</accession>
<dbReference type="GO" id="GO:0005840">
    <property type="term" value="C:ribosome"/>
    <property type="evidence" value="ECO:0007669"/>
    <property type="project" value="UniProtKB-KW"/>
</dbReference>
<feature type="compositionally biased region" description="Low complexity" evidence="4">
    <location>
        <begin position="34"/>
        <end position="54"/>
    </location>
</feature>
<feature type="compositionally biased region" description="Polar residues" evidence="4">
    <location>
        <begin position="14"/>
        <end position="31"/>
    </location>
</feature>